<dbReference type="InterPro" id="IPR000160">
    <property type="entry name" value="GGDEF_dom"/>
</dbReference>
<dbReference type="OrthoDB" id="9805474at2"/>
<dbReference type="PANTHER" id="PTHR44757">
    <property type="entry name" value="DIGUANYLATE CYCLASE DGCP"/>
    <property type="match status" value="1"/>
</dbReference>
<dbReference type="InterPro" id="IPR052155">
    <property type="entry name" value="Biofilm_reg_signaling"/>
</dbReference>
<feature type="domain" description="EAL" evidence="1">
    <location>
        <begin position="843"/>
        <end position="1095"/>
    </location>
</feature>
<dbReference type="Gene3D" id="3.20.20.450">
    <property type="entry name" value="EAL domain"/>
    <property type="match status" value="1"/>
</dbReference>
<dbReference type="SUPFAM" id="SSF55073">
    <property type="entry name" value="Nucleotide cyclase"/>
    <property type="match status" value="2"/>
</dbReference>
<proteinExistence type="predicted"/>
<dbReference type="Pfam" id="PF01590">
    <property type="entry name" value="GAF"/>
    <property type="match status" value="1"/>
</dbReference>
<dbReference type="CDD" id="cd01948">
    <property type="entry name" value="EAL"/>
    <property type="match status" value="1"/>
</dbReference>
<dbReference type="Proteomes" id="UP000298653">
    <property type="component" value="Chromosome"/>
</dbReference>
<feature type="domain" description="GGDEF" evidence="2">
    <location>
        <begin position="718"/>
        <end position="843"/>
    </location>
</feature>
<dbReference type="Pfam" id="PF00563">
    <property type="entry name" value="EAL"/>
    <property type="match status" value="1"/>
</dbReference>
<dbReference type="NCBIfam" id="TIGR00254">
    <property type="entry name" value="GGDEF"/>
    <property type="match status" value="2"/>
</dbReference>
<dbReference type="Pfam" id="PF00990">
    <property type="entry name" value="GGDEF"/>
    <property type="match status" value="2"/>
</dbReference>
<name>A0A4P8IC98_9FIRM</name>
<dbReference type="InterPro" id="IPR043128">
    <property type="entry name" value="Rev_trsase/Diguanyl_cyclase"/>
</dbReference>
<dbReference type="SUPFAM" id="SSF55781">
    <property type="entry name" value="GAF domain-like"/>
    <property type="match status" value="2"/>
</dbReference>
<dbReference type="InterPro" id="IPR029787">
    <property type="entry name" value="Nucleotide_cyclase"/>
</dbReference>
<dbReference type="EMBL" id="CP040058">
    <property type="protein sequence ID" value="QCP35096.1"/>
    <property type="molecule type" value="Genomic_DNA"/>
</dbReference>
<dbReference type="SMART" id="SM00267">
    <property type="entry name" value="GGDEF"/>
    <property type="match status" value="2"/>
</dbReference>
<dbReference type="Gene3D" id="3.30.450.40">
    <property type="match status" value="2"/>
</dbReference>
<dbReference type="InterPro" id="IPR003018">
    <property type="entry name" value="GAF"/>
</dbReference>
<evidence type="ECO:0000313" key="4">
    <source>
        <dbReference type="Proteomes" id="UP000298653"/>
    </source>
</evidence>
<dbReference type="Gene3D" id="3.30.70.270">
    <property type="match status" value="2"/>
</dbReference>
<dbReference type="InterPro" id="IPR001633">
    <property type="entry name" value="EAL_dom"/>
</dbReference>
<dbReference type="AlphaFoldDB" id="A0A4P8IC98"/>
<feature type="domain" description="GGDEF" evidence="2">
    <location>
        <begin position="167"/>
        <end position="300"/>
    </location>
</feature>
<dbReference type="FunFam" id="3.30.70.270:FF:000001">
    <property type="entry name" value="Diguanylate cyclase domain protein"/>
    <property type="match status" value="1"/>
</dbReference>
<dbReference type="PROSITE" id="PS50883">
    <property type="entry name" value="EAL"/>
    <property type="match status" value="1"/>
</dbReference>
<sequence>MTNKEKFGCLTTGGAPMDSSEVMIFEWDIEQDRITCSQSDGVQVHSMDVHFDVDRTFDTSIRIHPDDIPVLAEFRERVRQGDLYSVSEFRCKNSEENYTWCRIYAITQYDSHKKPVKAVGTFWNIQEEKLRIQKLRHRAEKDALTGVYNRKETEERVKKYLEEYPEEQCALFMIDTDNFKQINDTKGHMLGDVVLMEMASGMKKLMRKSDIVGRIGGDEFTVFMKNIPSPHTAENKAGELSKMFAHLFAHEKQAVQVTCSIGVALYPRDGKDFNSLYQCADRALYQAKKQGKNRYVLYNSAESLYVEKTGYSSLGTAIDSEKQFSDGPDNLARYVFRILYDMEDFDQAVQMILEIVGKQFDVSRAYIFESSEDGEYCSNTYEWCNKGITSEKEKLQNVSYSQFGDYKKLFADHSVFYCRDTHTLQQEQKEIFEEQGIYSTLQCGFWSGNIFSGFVGFDECTGVRLWTKDEVNALSLISQILTTFLQRKKILERNKRIEQELIFVREAGFPVNCDDEDYHVVAEKSIVNCIHCLTSSEYLEDSIEYVLEIVRDYYQSDRVYIIETEEERGVASNTYEICGRGVEPQMAFLQDIPIETIAFWLEGFETRDYIKVDNVETLREDRRLEYEILKEQGIQSLLAIPLYVQGTIKGFLGIDDPKRYKGNIRYLKELSYFLENEISKNALNRKLEQMSYQDSMTGLENRNSYTQYCEDFAEKRPVPVGVIFMDINGLKIMNDDKGHVYGDLLITYIADKMKQFFPESRKFRFSGDEFLIVTEMIEYDKFTAKLSAMEKSLSEDDRCIVSVGTSWSDVQADLPVLVNKADRLMAINKQDYYRRNKNIAAEKVPLLKELMESIVNKEFVIYLQPKYHVKTGEINSAEVLIRYKEKDGCIVSPFKFVPLLESEGLISHIDFFVMEEACRLLTKWKDTSLSDMKLALNFSRITLFEDHFFDKFCEIFHKYNLRPAQLELEITETQETLNKKQMARLLEQLKQYGFCVVLDDFGVEYSSYEFLMMATFDVLKIDKGIVQKYQKSDKGDILIKHIIEMSHAIGIQCCAEGVETDEQFEFMKQAGCDYIQGYLIDKPAAAEQFEAKYMK</sequence>
<dbReference type="PANTHER" id="PTHR44757:SF2">
    <property type="entry name" value="BIOFILM ARCHITECTURE MAINTENANCE PROTEIN MBAA"/>
    <property type="match status" value="1"/>
</dbReference>
<organism evidence="3 4">
    <name type="scientific">Anaerostipes rhamnosivorans</name>
    <dbReference type="NCBI Taxonomy" id="1229621"/>
    <lineage>
        <taxon>Bacteria</taxon>
        <taxon>Bacillati</taxon>
        <taxon>Bacillota</taxon>
        <taxon>Clostridia</taxon>
        <taxon>Lachnospirales</taxon>
        <taxon>Lachnospiraceae</taxon>
        <taxon>Anaerostipes</taxon>
    </lineage>
</organism>
<accession>A0A4P8IC98</accession>
<dbReference type="SMART" id="SM00052">
    <property type="entry name" value="EAL"/>
    <property type="match status" value="1"/>
</dbReference>
<evidence type="ECO:0000259" key="2">
    <source>
        <dbReference type="PROSITE" id="PS50887"/>
    </source>
</evidence>
<dbReference type="RefSeq" id="WP_137328521.1">
    <property type="nucleotide sequence ID" value="NZ_CP040058.1"/>
</dbReference>
<protein>
    <submittedName>
        <fullName evidence="3">Sensory box/GGDEF family protein</fullName>
    </submittedName>
</protein>
<evidence type="ECO:0000313" key="3">
    <source>
        <dbReference type="EMBL" id="QCP35096.1"/>
    </source>
</evidence>
<evidence type="ECO:0000259" key="1">
    <source>
        <dbReference type="PROSITE" id="PS50883"/>
    </source>
</evidence>
<dbReference type="InterPro" id="IPR029016">
    <property type="entry name" value="GAF-like_dom_sf"/>
</dbReference>
<dbReference type="InterPro" id="IPR035919">
    <property type="entry name" value="EAL_sf"/>
</dbReference>
<dbReference type="KEGG" id="arf:AR1Y2_1642"/>
<reference evidence="3 4" key="1">
    <citation type="submission" date="2019-05" db="EMBL/GenBank/DDBJ databases">
        <title>Complete genome sequencing of Anaerostipes rhamnosivorans.</title>
        <authorList>
            <person name="Bui T.P.N."/>
            <person name="de Vos W.M."/>
        </authorList>
    </citation>
    <scope>NUCLEOTIDE SEQUENCE [LARGE SCALE GENOMIC DNA]</scope>
    <source>
        <strain evidence="3 4">1y2</strain>
    </source>
</reference>
<dbReference type="SUPFAM" id="SSF141868">
    <property type="entry name" value="EAL domain-like"/>
    <property type="match status" value="1"/>
</dbReference>
<dbReference type="Gene3D" id="3.30.450.20">
    <property type="entry name" value="PAS domain"/>
    <property type="match status" value="1"/>
</dbReference>
<dbReference type="CDD" id="cd01949">
    <property type="entry name" value="GGDEF"/>
    <property type="match status" value="2"/>
</dbReference>
<dbReference type="PROSITE" id="PS50887">
    <property type="entry name" value="GGDEF"/>
    <property type="match status" value="2"/>
</dbReference>
<dbReference type="InterPro" id="IPR035965">
    <property type="entry name" value="PAS-like_dom_sf"/>
</dbReference>
<keyword evidence="4" id="KW-1185">Reference proteome</keyword>
<dbReference type="SUPFAM" id="SSF55785">
    <property type="entry name" value="PYP-like sensor domain (PAS domain)"/>
    <property type="match status" value="1"/>
</dbReference>
<gene>
    <name evidence="3" type="ORF">AR1Y2_1642</name>
</gene>